<dbReference type="RefSeq" id="WP_013278436.1">
    <property type="nucleotide sequence ID" value="NC_014378.1"/>
</dbReference>
<keyword evidence="1" id="KW-0479">Metal-binding</keyword>
<dbReference type="STRING" id="574087.Acear_1481"/>
<keyword evidence="6" id="KW-1185">Reference proteome</keyword>
<gene>
    <name evidence="5" type="ordered locus">Acear_1481</name>
</gene>
<sequence length="465" mass="50912">MKQEIIILILIAILTTVVAVNLMSSTIYRLSAFEVEIETKISADTVTEINFPPVGKLIADTHFIPLSLKIDVLNINPDRLEKLLNNISDKEEFIAGIKVKASEIIQLFILRTLLIAFGGGVVGVIILGSRDWIRLFAGGLVGLILLSVLFTGLYFTYDVDRLSDPNYQGMLSAAPWMISLIEEGLNNIDKLGTEMEVITSNISNLFNEVEALRGLGEVEGGTKVLHVSDIHNNPVALDFIEKAVKSFEVDLIIDSGDISDYGTPVEAKLFERIEKLDLPYVFVPGNHDSPTIVEKMAEFDNVIILDEDTVTVSGLTIAGIGDPAAVTKEIKPPESEMVSIYQQKLEELVTEQPAEPDLLATHNFLIASGFVGRVPVLLHGHDHQFEVKQQQGTTIIDAGTTGAAGIRGLQSKKEIPYTVALLHFSNPQPEVALEAVDIIKIYSRTSGFILERKGIGPQQEQTSSE</sequence>
<dbReference type="GO" id="GO:0046872">
    <property type="term" value="F:metal ion binding"/>
    <property type="evidence" value="ECO:0007669"/>
    <property type="project" value="UniProtKB-KW"/>
</dbReference>
<proteinExistence type="predicted"/>
<dbReference type="OrthoDB" id="5464520at2"/>
<dbReference type="SUPFAM" id="SSF56300">
    <property type="entry name" value="Metallo-dependent phosphatases"/>
    <property type="match status" value="1"/>
</dbReference>
<dbReference type="Gene3D" id="3.60.21.10">
    <property type="match status" value="1"/>
</dbReference>
<dbReference type="GO" id="GO:0009245">
    <property type="term" value="P:lipid A biosynthetic process"/>
    <property type="evidence" value="ECO:0007669"/>
    <property type="project" value="TreeGrafter"/>
</dbReference>
<dbReference type="eggNOG" id="COG1408">
    <property type="taxonomic scope" value="Bacteria"/>
</dbReference>
<keyword evidence="3" id="KW-0812">Transmembrane</keyword>
<evidence type="ECO:0000256" key="1">
    <source>
        <dbReference type="ARBA" id="ARBA00022723"/>
    </source>
</evidence>
<dbReference type="AlphaFoldDB" id="D9QR50"/>
<dbReference type="KEGG" id="aar:Acear_1481"/>
<reference evidence="5 6" key="1">
    <citation type="journal article" date="2010" name="Stand. Genomic Sci.">
        <title>Complete genome sequence of Acetohalobium arabaticum type strain (Z-7288).</title>
        <authorList>
            <person name="Sikorski J."/>
            <person name="Lapidus A."/>
            <person name="Chertkov O."/>
            <person name="Lucas S."/>
            <person name="Copeland A."/>
            <person name="Glavina Del Rio T."/>
            <person name="Nolan M."/>
            <person name="Tice H."/>
            <person name="Cheng J.F."/>
            <person name="Han C."/>
            <person name="Brambilla E."/>
            <person name="Pitluck S."/>
            <person name="Liolios K."/>
            <person name="Ivanova N."/>
            <person name="Mavromatis K."/>
            <person name="Mikhailova N."/>
            <person name="Pati A."/>
            <person name="Bruce D."/>
            <person name="Detter C."/>
            <person name="Tapia R."/>
            <person name="Goodwin L."/>
            <person name="Chen A."/>
            <person name="Palaniappan K."/>
            <person name="Land M."/>
            <person name="Hauser L."/>
            <person name="Chang Y.J."/>
            <person name="Jeffries C.D."/>
            <person name="Rohde M."/>
            <person name="Goker M."/>
            <person name="Spring S."/>
            <person name="Woyke T."/>
            <person name="Bristow J."/>
            <person name="Eisen J.A."/>
            <person name="Markowitz V."/>
            <person name="Hugenholtz P."/>
            <person name="Kyrpides N.C."/>
            <person name="Klenk H.P."/>
        </authorList>
    </citation>
    <scope>NUCLEOTIDE SEQUENCE [LARGE SCALE GENOMIC DNA]</scope>
    <source>
        <strain evidence="6">ATCC 49924 / DSM 5501 / Z-7288</strain>
    </source>
</reference>
<organism evidence="5 6">
    <name type="scientific">Acetohalobium arabaticum (strain ATCC 49924 / DSM 5501 / Z-7288)</name>
    <dbReference type="NCBI Taxonomy" id="574087"/>
    <lineage>
        <taxon>Bacteria</taxon>
        <taxon>Bacillati</taxon>
        <taxon>Bacillota</taxon>
        <taxon>Clostridia</taxon>
        <taxon>Halanaerobiales</taxon>
        <taxon>Halobacteroidaceae</taxon>
        <taxon>Acetohalobium</taxon>
    </lineage>
</organism>
<dbReference type="GO" id="GO:0008758">
    <property type="term" value="F:UDP-2,3-diacylglucosamine hydrolase activity"/>
    <property type="evidence" value="ECO:0007669"/>
    <property type="project" value="TreeGrafter"/>
</dbReference>
<dbReference type="InterPro" id="IPR029052">
    <property type="entry name" value="Metallo-depent_PP-like"/>
</dbReference>
<feature type="transmembrane region" description="Helical" evidence="3">
    <location>
        <begin position="108"/>
        <end position="129"/>
    </location>
</feature>
<protein>
    <submittedName>
        <fullName evidence="5">Metallophosphoesterase</fullName>
    </submittedName>
</protein>
<dbReference type="GO" id="GO:0016020">
    <property type="term" value="C:membrane"/>
    <property type="evidence" value="ECO:0007669"/>
    <property type="project" value="GOC"/>
</dbReference>
<dbReference type="PANTHER" id="PTHR31302:SF31">
    <property type="entry name" value="PHOSPHODIESTERASE YAEI"/>
    <property type="match status" value="1"/>
</dbReference>
<dbReference type="EMBL" id="CP002105">
    <property type="protein sequence ID" value="ADL12991.1"/>
    <property type="molecule type" value="Genomic_DNA"/>
</dbReference>
<dbReference type="PANTHER" id="PTHR31302">
    <property type="entry name" value="TRANSMEMBRANE PROTEIN WITH METALLOPHOSPHOESTERASE DOMAIN-RELATED"/>
    <property type="match status" value="1"/>
</dbReference>
<feature type="transmembrane region" description="Helical" evidence="3">
    <location>
        <begin position="6"/>
        <end position="23"/>
    </location>
</feature>
<dbReference type="CDD" id="cd00838">
    <property type="entry name" value="MPP_superfamily"/>
    <property type="match status" value="1"/>
</dbReference>
<dbReference type="Proteomes" id="UP000001661">
    <property type="component" value="Chromosome"/>
</dbReference>
<keyword evidence="3" id="KW-0472">Membrane</keyword>
<feature type="domain" description="Calcineurin-like phosphoesterase" evidence="4">
    <location>
        <begin position="223"/>
        <end position="384"/>
    </location>
</feature>
<dbReference type="InterPro" id="IPR004843">
    <property type="entry name" value="Calcineurin-like_PHP"/>
</dbReference>
<dbReference type="HOGENOM" id="CLU_037730_0_0_9"/>
<evidence type="ECO:0000256" key="3">
    <source>
        <dbReference type="SAM" id="Phobius"/>
    </source>
</evidence>
<evidence type="ECO:0000313" key="6">
    <source>
        <dbReference type="Proteomes" id="UP000001661"/>
    </source>
</evidence>
<evidence type="ECO:0000259" key="4">
    <source>
        <dbReference type="Pfam" id="PF00149"/>
    </source>
</evidence>
<evidence type="ECO:0000256" key="2">
    <source>
        <dbReference type="ARBA" id="ARBA00022801"/>
    </source>
</evidence>
<feature type="transmembrane region" description="Helical" evidence="3">
    <location>
        <begin position="135"/>
        <end position="157"/>
    </location>
</feature>
<keyword evidence="3" id="KW-1133">Transmembrane helix</keyword>
<dbReference type="InterPro" id="IPR051158">
    <property type="entry name" value="Metallophosphoesterase_sf"/>
</dbReference>
<keyword evidence="2" id="KW-0378">Hydrolase</keyword>
<dbReference type="Pfam" id="PF00149">
    <property type="entry name" value="Metallophos"/>
    <property type="match status" value="1"/>
</dbReference>
<evidence type="ECO:0000313" key="5">
    <source>
        <dbReference type="EMBL" id="ADL12991.1"/>
    </source>
</evidence>
<accession>D9QR50</accession>
<name>D9QR50_ACEAZ</name>